<evidence type="ECO:0000256" key="2">
    <source>
        <dbReference type="ARBA" id="ARBA00007441"/>
    </source>
</evidence>
<evidence type="ECO:0000256" key="6">
    <source>
        <dbReference type="ARBA" id="ARBA00022898"/>
    </source>
</evidence>
<evidence type="ECO:0000313" key="9">
    <source>
        <dbReference type="EMBL" id="MFD1228125.1"/>
    </source>
</evidence>
<evidence type="ECO:0000256" key="5">
    <source>
        <dbReference type="ARBA" id="ARBA00022679"/>
    </source>
</evidence>
<sequence>MKDVAASRINPAVSALSLPPIPAVKAWAQAYDGALGPLIDLSQAVPGYPPHDEMLRLSGEAASSKAFANYGPIEGLPALRETYAAHVSQLYKAKLGAAQVQITAGCNQAFIAAVMALAGAGDTVMLSNPLYFNHETSLAMLGIKLELMPCRAQNGFVPDPQELKQVLHAGIKVLALVTPNNPTGAVYSPEVLKQIYEICRANGTWLILDETYRDFLEDADAVPHHLFDEADWNDYLIQLYSFSKSFCIPGHRLGAIIAAEAVISEIAKIMDNLQICAPLPPQAAIAQAIEPLTEWRNENRREIAHRAQALRSAIAQMEGWEAISVGAYFAFVRHPFTASSGGMGQGVESAAVSEKLAKTCGIITIPGAYFGEGQQDFLRFAFANVDAETITMLPERVAALRF</sequence>
<keyword evidence="10" id="KW-1185">Reference proteome</keyword>
<evidence type="ECO:0000256" key="4">
    <source>
        <dbReference type="ARBA" id="ARBA00022576"/>
    </source>
</evidence>
<dbReference type="InterPro" id="IPR004839">
    <property type="entry name" value="Aminotransferase_I/II_large"/>
</dbReference>
<dbReference type="PANTHER" id="PTHR46383:SF1">
    <property type="entry name" value="ASPARTATE AMINOTRANSFERASE"/>
    <property type="match status" value="1"/>
</dbReference>
<dbReference type="EC" id="2.6.1.1" evidence="3"/>
<evidence type="ECO:0000259" key="8">
    <source>
        <dbReference type="Pfam" id="PF00155"/>
    </source>
</evidence>
<feature type="domain" description="Aminotransferase class I/classII large" evidence="8">
    <location>
        <begin position="39"/>
        <end position="396"/>
    </location>
</feature>
<keyword evidence="5" id="KW-0808">Transferase</keyword>
<comment type="cofactor">
    <cofactor evidence="1">
        <name>pyridoxal 5'-phosphate</name>
        <dbReference type="ChEBI" id="CHEBI:597326"/>
    </cofactor>
</comment>
<evidence type="ECO:0000313" key="10">
    <source>
        <dbReference type="Proteomes" id="UP001597263"/>
    </source>
</evidence>
<dbReference type="GO" id="GO:0008483">
    <property type="term" value="F:transaminase activity"/>
    <property type="evidence" value="ECO:0007669"/>
    <property type="project" value="UniProtKB-KW"/>
</dbReference>
<dbReference type="EMBL" id="JBHTMA010000040">
    <property type="protein sequence ID" value="MFD1228125.1"/>
    <property type="molecule type" value="Genomic_DNA"/>
</dbReference>
<organism evidence="9 10">
    <name type="scientific">Pseudochrobactrum kiredjianiae</name>
    <dbReference type="NCBI Taxonomy" id="386305"/>
    <lineage>
        <taxon>Bacteria</taxon>
        <taxon>Pseudomonadati</taxon>
        <taxon>Pseudomonadota</taxon>
        <taxon>Alphaproteobacteria</taxon>
        <taxon>Hyphomicrobiales</taxon>
        <taxon>Brucellaceae</taxon>
        <taxon>Pseudochrobactrum</taxon>
    </lineage>
</organism>
<accession>A0ABW3V5G2</accession>
<comment type="caution">
    <text evidence="9">The sequence shown here is derived from an EMBL/GenBank/DDBJ whole genome shotgun (WGS) entry which is preliminary data.</text>
</comment>
<dbReference type="Proteomes" id="UP001597263">
    <property type="component" value="Unassembled WGS sequence"/>
</dbReference>
<proteinExistence type="inferred from homology"/>
<dbReference type="Gene3D" id="3.40.640.10">
    <property type="entry name" value="Type I PLP-dependent aspartate aminotransferase-like (Major domain)"/>
    <property type="match status" value="1"/>
</dbReference>
<evidence type="ECO:0000256" key="7">
    <source>
        <dbReference type="ARBA" id="ARBA00049185"/>
    </source>
</evidence>
<reference evidence="10" key="1">
    <citation type="journal article" date="2019" name="Int. J. Syst. Evol. Microbiol.">
        <title>The Global Catalogue of Microorganisms (GCM) 10K type strain sequencing project: providing services to taxonomists for standard genome sequencing and annotation.</title>
        <authorList>
            <consortium name="The Broad Institute Genomics Platform"/>
            <consortium name="The Broad Institute Genome Sequencing Center for Infectious Disease"/>
            <person name="Wu L."/>
            <person name="Ma J."/>
        </authorList>
    </citation>
    <scope>NUCLEOTIDE SEQUENCE [LARGE SCALE GENOMIC DNA]</scope>
    <source>
        <strain evidence="10">CCUG 49584</strain>
    </source>
</reference>
<evidence type="ECO:0000256" key="3">
    <source>
        <dbReference type="ARBA" id="ARBA00012753"/>
    </source>
</evidence>
<protein>
    <recommendedName>
        <fullName evidence="3">aspartate transaminase</fullName>
        <ecNumber evidence="3">2.6.1.1</ecNumber>
    </recommendedName>
</protein>
<dbReference type="InterPro" id="IPR015421">
    <property type="entry name" value="PyrdxlP-dep_Trfase_major"/>
</dbReference>
<keyword evidence="6" id="KW-0663">Pyridoxal phosphate</keyword>
<comment type="similarity">
    <text evidence="2">Belongs to the class-I pyridoxal-phosphate-dependent aminotransferase family.</text>
</comment>
<dbReference type="CDD" id="cd00609">
    <property type="entry name" value="AAT_like"/>
    <property type="match status" value="1"/>
</dbReference>
<name>A0ABW3V5G2_9HYPH</name>
<dbReference type="PANTHER" id="PTHR46383">
    <property type="entry name" value="ASPARTATE AMINOTRANSFERASE"/>
    <property type="match status" value="1"/>
</dbReference>
<evidence type="ECO:0000256" key="1">
    <source>
        <dbReference type="ARBA" id="ARBA00001933"/>
    </source>
</evidence>
<dbReference type="SUPFAM" id="SSF53383">
    <property type="entry name" value="PLP-dependent transferases"/>
    <property type="match status" value="1"/>
</dbReference>
<dbReference type="NCBIfam" id="NF005732">
    <property type="entry name" value="PRK07550.1"/>
    <property type="match status" value="1"/>
</dbReference>
<dbReference type="InterPro" id="IPR015424">
    <property type="entry name" value="PyrdxlP-dep_Trfase"/>
</dbReference>
<dbReference type="Pfam" id="PF00155">
    <property type="entry name" value="Aminotran_1_2"/>
    <property type="match status" value="1"/>
</dbReference>
<dbReference type="RefSeq" id="WP_289384474.1">
    <property type="nucleotide sequence ID" value="NZ_JAUCBM010000001.1"/>
</dbReference>
<comment type="catalytic activity">
    <reaction evidence="7">
        <text>L-aspartate + 2-oxoglutarate = oxaloacetate + L-glutamate</text>
        <dbReference type="Rhea" id="RHEA:21824"/>
        <dbReference type="ChEBI" id="CHEBI:16452"/>
        <dbReference type="ChEBI" id="CHEBI:16810"/>
        <dbReference type="ChEBI" id="CHEBI:29985"/>
        <dbReference type="ChEBI" id="CHEBI:29991"/>
        <dbReference type="EC" id="2.6.1.1"/>
    </reaction>
</comment>
<gene>
    <name evidence="9" type="ORF">ACFQ35_13355</name>
</gene>
<keyword evidence="4 9" id="KW-0032">Aminotransferase</keyword>
<dbReference type="InterPro" id="IPR050596">
    <property type="entry name" value="AspAT/PAT-like"/>
</dbReference>